<evidence type="ECO:0000256" key="3">
    <source>
        <dbReference type="ARBA" id="ARBA00022448"/>
    </source>
</evidence>
<reference evidence="15" key="1">
    <citation type="journal article" date="2021" name="Elife">
        <title>Highly contiguous assemblies of 101 drosophilid genomes.</title>
        <authorList>
            <person name="Kim B.Y."/>
            <person name="Wang J.R."/>
            <person name="Miller D.E."/>
            <person name="Barmina O."/>
            <person name="Delaney E."/>
            <person name="Thompson A."/>
            <person name="Comeault A.A."/>
            <person name="Peede D."/>
            <person name="D'Agostino E.R."/>
            <person name="Pelaez J."/>
            <person name="Aguilar J.M."/>
            <person name="Haji D."/>
            <person name="Matsunaga T."/>
            <person name="Armstrong E.E."/>
            <person name="Zych M."/>
            <person name="Ogawa Y."/>
            <person name="Stamenkovic-Radak M."/>
            <person name="Jelic M."/>
            <person name="Veselinovic M.S."/>
            <person name="Tanaskovic M."/>
            <person name="Eric P."/>
            <person name="Gao J.J."/>
            <person name="Katoh T.K."/>
            <person name="Toda M.J."/>
            <person name="Watabe H."/>
            <person name="Watada M."/>
            <person name="Davis J.S."/>
            <person name="Moyle L.C."/>
            <person name="Manoli G."/>
            <person name="Bertolini E."/>
            <person name="Kostal V."/>
            <person name="Hawley R.S."/>
            <person name="Takahashi A."/>
            <person name="Jones C.D."/>
            <person name="Price D.K."/>
            <person name="Whiteman N."/>
            <person name="Kopp A."/>
            <person name="Matute D.R."/>
            <person name="Petrov D.A."/>
        </authorList>
    </citation>
    <scope>NUCLEOTIDE SEQUENCE [LARGE SCALE GENOMIC DNA]</scope>
</reference>
<dbReference type="PANTHER" id="PTHR11690:SF243">
    <property type="entry name" value="PICKPOCKET 12-RELATED"/>
    <property type="match status" value="1"/>
</dbReference>
<dbReference type="OrthoDB" id="6021021at2759"/>
<dbReference type="GO" id="GO:0005886">
    <property type="term" value="C:plasma membrane"/>
    <property type="evidence" value="ECO:0007669"/>
    <property type="project" value="TreeGrafter"/>
</dbReference>
<dbReference type="Pfam" id="PF00858">
    <property type="entry name" value="ASC"/>
    <property type="match status" value="1"/>
</dbReference>
<keyword evidence="11 12" id="KW-0407">Ion channel</keyword>
<comment type="similarity">
    <text evidence="2 12">Belongs to the amiloride-sensitive sodium channel (TC 1.A.6) family.</text>
</comment>
<evidence type="ECO:0000256" key="8">
    <source>
        <dbReference type="ARBA" id="ARBA00023065"/>
    </source>
</evidence>
<proteinExistence type="inferred from homology"/>
<evidence type="ECO:0000256" key="10">
    <source>
        <dbReference type="ARBA" id="ARBA00023201"/>
    </source>
</evidence>
<evidence type="ECO:0000256" key="12">
    <source>
        <dbReference type="RuleBase" id="RU000679"/>
    </source>
</evidence>
<evidence type="ECO:0000256" key="1">
    <source>
        <dbReference type="ARBA" id="ARBA00004141"/>
    </source>
</evidence>
<keyword evidence="15" id="KW-1185">Reference proteome</keyword>
<evidence type="ECO:0000256" key="6">
    <source>
        <dbReference type="ARBA" id="ARBA00022989"/>
    </source>
</evidence>
<feature type="transmembrane region" description="Helical" evidence="13">
    <location>
        <begin position="20"/>
        <end position="40"/>
    </location>
</feature>
<dbReference type="RefSeq" id="XP_016979847.1">
    <property type="nucleotide sequence ID" value="XM_017124358.1"/>
</dbReference>
<keyword evidence="6 13" id="KW-1133">Transmembrane helix</keyword>
<keyword evidence="5 12" id="KW-0812">Transmembrane</keyword>
<dbReference type="Gene3D" id="1.10.287.770">
    <property type="entry name" value="YojJ-like"/>
    <property type="match status" value="1"/>
</dbReference>
<reference evidence="16" key="2">
    <citation type="submission" date="2025-04" db="UniProtKB">
        <authorList>
            <consortium name="RefSeq"/>
        </authorList>
    </citation>
    <scope>IDENTIFICATION</scope>
</reference>
<dbReference type="AlphaFoldDB" id="A0A6P4EP12"/>
<keyword evidence="7" id="KW-0915">Sodium</keyword>
<gene>
    <name evidence="16" type="primary">LOC108045137</name>
    <name evidence="14" type="synonym">108045137</name>
</gene>
<evidence type="ECO:0000256" key="11">
    <source>
        <dbReference type="ARBA" id="ARBA00023303"/>
    </source>
</evidence>
<dbReference type="EnsemblMetazoa" id="XM_017124358.1">
    <property type="protein sequence ID" value="XP_016979847.1"/>
    <property type="gene ID" value="LOC108045137"/>
</dbReference>
<keyword evidence="10 12" id="KW-0739">Sodium transport</keyword>
<feature type="transmembrane region" description="Helical" evidence="13">
    <location>
        <begin position="446"/>
        <end position="473"/>
    </location>
</feature>
<keyword evidence="8 12" id="KW-0406">Ion transport</keyword>
<dbReference type="PANTHER" id="PTHR11690">
    <property type="entry name" value="AMILORIDE-SENSITIVE SODIUM CHANNEL-RELATED"/>
    <property type="match status" value="1"/>
</dbReference>
<evidence type="ECO:0000256" key="13">
    <source>
        <dbReference type="SAM" id="Phobius"/>
    </source>
</evidence>
<dbReference type="InterPro" id="IPR001873">
    <property type="entry name" value="ENaC"/>
</dbReference>
<evidence type="ECO:0000256" key="9">
    <source>
        <dbReference type="ARBA" id="ARBA00023136"/>
    </source>
</evidence>
<dbReference type="GO" id="GO:0015280">
    <property type="term" value="F:ligand-gated sodium channel activity"/>
    <property type="evidence" value="ECO:0007669"/>
    <property type="project" value="TreeGrafter"/>
</dbReference>
<keyword evidence="4 12" id="KW-0894">Sodium channel</keyword>
<dbReference type="Gene3D" id="2.60.470.10">
    <property type="entry name" value="Acid-sensing ion channels like domains"/>
    <property type="match status" value="1"/>
</dbReference>
<dbReference type="Proteomes" id="UP001652680">
    <property type="component" value="Unassembled WGS sequence"/>
</dbReference>
<protein>
    <submittedName>
        <fullName evidence="16">Pickpocket protein 28</fullName>
    </submittedName>
</protein>
<evidence type="ECO:0000256" key="4">
    <source>
        <dbReference type="ARBA" id="ARBA00022461"/>
    </source>
</evidence>
<organism evidence="16">
    <name type="scientific">Drosophila rhopaloa</name>
    <name type="common">Fruit fly</name>
    <dbReference type="NCBI Taxonomy" id="1041015"/>
    <lineage>
        <taxon>Eukaryota</taxon>
        <taxon>Metazoa</taxon>
        <taxon>Ecdysozoa</taxon>
        <taxon>Arthropoda</taxon>
        <taxon>Hexapoda</taxon>
        <taxon>Insecta</taxon>
        <taxon>Pterygota</taxon>
        <taxon>Neoptera</taxon>
        <taxon>Endopterygota</taxon>
        <taxon>Diptera</taxon>
        <taxon>Brachycera</taxon>
        <taxon>Muscomorpha</taxon>
        <taxon>Ephydroidea</taxon>
        <taxon>Drosophilidae</taxon>
        <taxon>Drosophila</taxon>
        <taxon>Sophophora</taxon>
    </lineage>
</organism>
<evidence type="ECO:0000256" key="5">
    <source>
        <dbReference type="ARBA" id="ARBA00022692"/>
    </source>
</evidence>
<dbReference type="PRINTS" id="PR01078">
    <property type="entry name" value="AMINACHANNEL"/>
</dbReference>
<reference evidence="14" key="3">
    <citation type="submission" date="2025-05" db="UniProtKB">
        <authorList>
            <consortium name="EnsemblMetazoa"/>
        </authorList>
    </citation>
    <scope>IDENTIFICATION</scope>
</reference>
<sequence length="474" mass="54629">MEVLRYVISDTSLPWWVKLYFTLIFALVVFVAVNLAVGIYSKWDSTPVIIGISSTMTPIEQIPFPAITVCNMNQAKKSKVQHLNPGSLRYAMLQKTCNKESNYSQYVDIQQRDETFPNFIFNVSEKCADLIVSCTFHQQKISCTDIFREVFVDEGLCCIFNFLHPYYLYKFKSPYIRDYTSSGRFADIAVDWDPIAGYPQRLPSSYYPRPGVGAGTTKGLQIILNGHVNDYFCSSTNGQGFKVLLYNPIDQPRMKESGLPVMIGHQTSFRIIARSFEALPNIRKIHRTKRQCIFSDEQELLFYRYYTRRNCEAECDSLYFLRHCNCIPYYLPLVYPNATMCDVVHFECLNSAELQIFDVKSSQCKELCLTSCHDLIFFPDAFTTPFSQKDVKAQGSYLKNFSSDYIRNNLAVVNFFHTENYFRSNVRTSYTGPTEYMALTGGIMSLMIGFSVIFIAEIIYLIFLILTMLFLLLL</sequence>
<keyword evidence="3 12" id="KW-0813">Transport</keyword>
<evidence type="ECO:0000313" key="15">
    <source>
        <dbReference type="Proteomes" id="UP001652680"/>
    </source>
</evidence>
<evidence type="ECO:0000313" key="14">
    <source>
        <dbReference type="EnsemblMetazoa" id="XP_016979847.1"/>
    </source>
</evidence>
<comment type="subcellular location">
    <subcellularLocation>
        <location evidence="1">Membrane</location>
        <topology evidence="1">Multi-pass membrane protein</topology>
    </subcellularLocation>
</comment>
<name>A0A6P4EP12_DRORH</name>
<evidence type="ECO:0000313" key="16">
    <source>
        <dbReference type="RefSeq" id="XP_016979847.1"/>
    </source>
</evidence>
<evidence type="ECO:0000256" key="7">
    <source>
        <dbReference type="ARBA" id="ARBA00023053"/>
    </source>
</evidence>
<keyword evidence="9 13" id="KW-0472">Membrane</keyword>
<accession>A0A6P4EP12</accession>
<dbReference type="GeneID" id="108045137"/>
<evidence type="ECO:0000256" key="2">
    <source>
        <dbReference type="ARBA" id="ARBA00007193"/>
    </source>
</evidence>